<dbReference type="EMBL" id="GGEC01018257">
    <property type="protein sequence ID" value="MBW98740.1"/>
    <property type="molecule type" value="Transcribed_RNA"/>
</dbReference>
<sequence length="132" mass="14303">MKLSVELRTLPKGSGNSIIPHFLKFLKAAVSSNSPLISSGYGSPFTRVNGFISRKLKSRSWNTAKTPIMKSPIFPRTSKGSVAINGAHASIVIGFSLGRNMLLTLSQFSSISIPPHSEKLMVQPSLSESMER</sequence>
<protein>
    <submittedName>
        <fullName evidence="1">ATP-citrate synthase alpha chain protein 2-like</fullName>
    </submittedName>
</protein>
<name>A0A2P2JZ56_RHIMU</name>
<dbReference type="AlphaFoldDB" id="A0A2P2JZ56"/>
<evidence type="ECO:0000313" key="1">
    <source>
        <dbReference type="EMBL" id="MBW98740.1"/>
    </source>
</evidence>
<accession>A0A2P2JZ56</accession>
<organism evidence="1">
    <name type="scientific">Rhizophora mucronata</name>
    <name type="common">Asiatic mangrove</name>
    <dbReference type="NCBI Taxonomy" id="61149"/>
    <lineage>
        <taxon>Eukaryota</taxon>
        <taxon>Viridiplantae</taxon>
        <taxon>Streptophyta</taxon>
        <taxon>Embryophyta</taxon>
        <taxon>Tracheophyta</taxon>
        <taxon>Spermatophyta</taxon>
        <taxon>Magnoliopsida</taxon>
        <taxon>eudicotyledons</taxon>
        <taxon>Gunneridae</taxon>
        <taxon>Pentapetalae</taxon>
        <taxon>rosids</taxon>
        <taxon>fabids</taxon>
        <taxon>Malpighiales</taxon>
        <taxon>Rhizophoraceae</taxon>
        <taxon>Rhizophora</taxon>
    </lineage>
</organism>
<proteinExistence type="predicted"/>
<reference evidence="1" key="1">
    <citation type="submission" date="2018-02" db="EMBL/GenBank/DDBJ databases">
        <title>Rhizophora mucronata_Transcriptome.</title>
        <authorList>
            <person name="Meera S.P."/>
            <person name="Sreeshan A."/>
            <person name="Augustine A."/>
        </authorList>
    </citation>
    <scope>NUCLEOTIDE SEQUENCE</scope>
    <source>
        <tissue evidence="1">Leaf</tissue>
    </source>
</reference>